<dbReference type="Proteomes" id="UP000437131">
    <property type="component" value="Unassembled WGS sequence"/>
</dbReference>
<comment type="caution">
    <text evidence="1">The sequence shown here is derived from an EMBL/GenBank/DDBJ whole genome shotgun (WGS) entry which is preliminary data.</text>
</comment>
<dbReference type="Pfam" id="PF04134">
    <property type="entry name" value="DCC1-like"/>
    <property type="match status" value="1"/>
</dbReference>
<reference evidence="1 2" key="1">
    <citation type="submission" date="2019-11" db="EMBL/GenBank/DDBJ databases">
        <title>Isolation of a new High Light Tolerant Cyanobacteria.</title>
        <authorList>
            <person name="Dobson Z."/>
            <person name="Vaughn N."/>
            <person name="Vaughn M."/>
            <person name="Fromme P."/>
            <person name="Mazor Y."/>
        </authorList>
    </citation>
    <scope>NUCLEOTIDE SEQUENCE [LARGE SCALE GENOMIC DNA]</scope>
    <source>
        <strain evidence="1 2">0216</strain>
    </source>
</reference>
<evidence type="ECO:0000313" key="2">
    <source>
        <dbReference type="Proteomes" id="UP000437131"/>
    </source>
</evidence>
<dbReference type="AlphaFoldDB" id="A0A844GWQ9"/>
<dbReference type="GO" id="GO:0015035">
    <property type="term" value="F:protein-disulfide reductase activity"/>
    <property type="evidence" value="ECO:0007669"/>
    <property type="project" value="InterPro"/>
</dbReference>
<dbReference type="InterPro" id="IPR052927">
    <property type="entry name" value="DCC_oxidoreductase"/>
</dbReference>
<organism evidence="1 2">
    <name type="scientific">Cyanobacterium aponinum 0216</name>
    <dbReference type="NCBI Taxonomy" id="2676140"/>
    <lineage>
        <taxon>Bacteria</taxon>
        <taxon>Bacillati</taxon>
        <taxon>Cyanobacteriota</taxon>
        <taxon>Cyanophyceae</taxon>
        <taxon>Oscillatoriophycideae</taxon>
        <taxon>Chroococcales</taxon>
        <taxon>Geminocystaceae</taxon>
        <taxon>Cyanobacterium</taxon>
    </lineage>
</organism>
<dbReference type="InterPro" id="IPR007263">
    <property type="entry name" value="DCC1-like"/>
</dbReference>
<dbReference type="PANTHER" id="PTHR33639:SF2">
    <property type="entry name" value="DUF393 DOMAIN-CONTAINING PROTEIN"/>
    <property type="match status" value="1"/>
</dbReference>
<evidence type="ECO:0000313" key="1">
    <source>
        <dbReference type="EMBL" id="MTF40620.1"/>
    </source>
</evidence>
<proteinExistence type="predicted"/>
<protein>
    <submittedName>
        <fullName evidence="1">DUF393 domain-containing protein</fullName>
    </submittedName>
</protein>
<accession>A0A844GWQ9</accession>
<dbReference type="EMBL" id="WMIA01000038">
    <property type="protein sequence ID" value="MTF40620.1"/>
    <property type="molecule type" value="Genomic_DNA"/>
</dbReference>
<gene>
    <name evidence="1" type="ORF">GGC33_17065</name>
</gene>
<sequence>MSSANYIIIYDGNCNLCVNFTKLLERFDRGKLFRYIPMQNTAILETLNITPQDCEQGMILKKIEDNSLIWQGSEAAEKIIELLPNGQLFINAYRSIPNLKSIGDKSYLKIRDNRYQWFGGREKTYYSPYNLNCKNNSDCLVN</sequence>
<dbReference type="RefSeq" id="WP_099436783.1">
    <property type="nucleotide sequence ID" value="NZ_WMIA01000038.1"/>
</dbReference>
<dbReference type="PANTHER" id="PTHR33639">
    <property type="entry name" value="THIOL-DISULFIDE OXIDOREDUCTASE DCC"/>
    <property type="match status" value="1"/>
</dbReference>
<name>A0A844GWQ9_9CHRO</name>